<keyword evidence="4 7" id="KW-0975">Bacterial flagellum</keyword>
<sequence length="149" mass="16104">MAAPKREAKRMRPDDIPVLGILRQALGYHSDRQRVIAENVANANTPGYVPDDIPQSEFARALSGAQSTRRVTLNATEAGHIQGRVNSGGSGAWRSMATPDSETTINGNAVVLEEQMVRSGENRMRFETALGLYQKSLSLIRMAARGPGA</sequence>
<evidence type="ECO:0000256" key="1">
    <source>
        <dbReference type="ARBA" id="ARBA00004117"/>
    </source>
</evidence>
<evidence type="ECO:0000256" key="6">
    <source>
        <dbReference type="ARBA" id="ARBA00026072"/>
    </source>
</evidence>
<organism evidence="8 9">
    <name type="scientific">Glycocaulis alkaliphilus</name>
    <dbReference type="NCBI Taxonomy" id="1434191"/>
    <lineage>
        <taxon>Bacteria</taxon>
        <taxon>Pseudomonadati</taxon>
        <taxon>Pseudomonadota</taxon>
        <taxon>Alphaproteobacteria</taxon>
        <taxon>Maricaulales</taxon>
        <taxon>Maricaulaceae</taxon>
        <taxon>Glycocaulis</taxon>
    </lineage>
</organism>
<keyword evidence="8" id="KW-0969">Cilium</keyword>
<keyword evidence="8" id="KW-0282">Flagellum</keyword>
<dbReference type="GO" id="GO:0071973">
    <property type="term" value="P:bacterial-type flagellum-dependent cell motility"/>
    <property type="evidence" value="ECO:0007669"/>
    <property type="project" value="InterPro"/>
</dbReference>
<comment type="similarity">
    <text evidence="2 7">Belongs to the flagella basal body rod proteins family.</text>
</comment>
<name>A0A3T0EC01_9PROT</name>
<dbReference type="EMBL" id="CP018911">
    <property type="protein sequence ID" value="AZU04816.1"/>
    <property type="molecule type" value="Genomic_DNA"/>
</dbReference>
<evidence type="ECO:0000256" key="4">
    <source>
        <dbReference type="ARBA" id="ARBA00023143"/>
    </source>
</evidence>
<keyword evidence="8" id="KW-0966">Cell projection</keyword>
<dbReference type="PIRSF" id="PIRSF002889">
    <property type="entry name" value="Rod_FlgB"/>
    <property type="match status" value="1"/>
</dbReference>
<dbReference type="InterPro" id="IPR019776">
    <property type="entry name" value="Flagellar_basal_body_rod_CS"/>
</dbReference>
<evidence type="ECO:0000256" key="7">
    <source>
        <dbReference type="PIRNR" id="PIRNR002889"/>
    </source>
</evidence>
<comment type="subcellular location">
    <subcellularLocation>
        <location evidence="1 7">Bacterial flagellum basal body</location>
    </subcellularLocation>
</comment>
<evidence type="ECO:0000256" key="3">
    <source>
        <dbReference type="ARBA" id="ARBA00014376"/>
    </source>
</evidence>
<dbReference type="KEGG" id="gak:X907_2301"/>
<accession>A0A3T0EC01</accession>
<evidence type="ECO:0000313" key="9">
    <source>
        <dbReference type="Proteomes" id="UP000286954"/>
    </source>
</evidence>
<keyword evidence="9" id="KW-1185">Reference proteome</keyword>
<evidence type="ECO:0000313" key="8">
    <source>
        <dbReference type="EMBL" id="AZU04816.1"/>
    </source>
</evidence>
<comment type="function">
    <text evidence="5 7">Structural component of flagellum, the bacterial motility apparatus. Part of the rod structure of flagellar basal body.</text>
</comment>
<dbReference type="PROSITE" id="PS00588">
    <property type="entry name" value="FLAGELLA_BB_ROD"/>
    <property type="match status" value="1"/>
</dbReference>
<dbReference type="AlphaFoldDB" id="A0A3T0EC01"/>
<gene>
    <name evidence="8" type="ORF">X907_2301</name>
</gene>
<evidence type="ECO:0000256" key="2">
    <source>
        <dbReference type="ARBA" id="ARBA00009677"/>
    </source>
</evidence>
<dbReference type="GO" id="GO:0030694">
    <property type="term" value="C:bacterial-type flagellum basal body, rod"/>
    <property type="evidence" value="ECO:0007669"/>
    <property type="project" value="InterPro"/>
</dbReference>
<reference evidence="8 9" key="1">
    <citation type="submission" date="2016-12" db="EMBL/GenBank/DDBJ databases">
        <title>The genome of dimorphic prosthecate Glycocaulis alkaliphilus 6b-8t, isolated from crude oil dictates its adaptability in petroleum environments.</title>
        <authorList>
            <person name="Wu X.-L."/>
            <person name="Geng S."/>
        </authorList>
    </citation>
    <scope>NUCLEOTIDE SEQUENCE [LARGE SCALE GENOMIC DNA]</scope>
    <source>
        <strain evidence="8 9">6B-8</strain>
    </source>
</reference>
<dbReference type="InterPro" id="IPR006300">
    <property type="entry name" value="FlgB"/>
</dbReference>
<proteinExistence type="inferred from homology"/>
<dbReference type="Proteomes" id="UP000286954">
    <property type="component" value="Chromosome"/>
</dbReference>
<protein>
    <recommendedName>
        <fullName evidence="3 7">Flagellar basal body rod protein FlgB</fullName>
    </recommendedName>
</protein>
<dbReference type="Pfam" id="PF00460">
    <property type="entry name" value="Flg_bb_rod"/>
    <property type="match status" value="1"/>
</dbReference>
<comment type="subunit">
    <text evidence="6">The basal body constitutes a major portion of the flagellar organelle and consists of a number of rings mounted on a central rod. In Gram-negative bacteria, at least four rings, L, P, S and M are present, whereas Gram-positive bacteria lack the L and P rings. The rod consists of about 26 subunits of FlgG in the distal portion, and FlgB, FlgC and FlgF build up the proximal portion of the rod with about 6 subunits each. Rod assembly occurs by export via the flagellum-specific pathway of its constituent proteins and by their incorporation into the rod structure in the probable order of FlgB, FlgC, FlgF and FlgG. Another protein, FliE, also assembles onto the stable rod structure.</text>
</comment>
<dbReference type="InterPro" id="IPR001444">
    <property type="entry name" value="Flag_bb_rod_N"/>
</dbReference>
<evidence type="ECO:0000256" key="5">
    <source>
        <dbReference type="ARBA" id="ARBA00024934"/>
    </source>
</evidence>